<gene>
    <name evidence="1" type="ORF">CD039_00575</name>
</gene>
<dbReference type="EMBL" id="PPPX01000001">
    <property type="protein sequence ID" value="POA09286.1"/>
    <property type="molecule type" value="Genomic_DNA"/>
</dbReference>
<evidence type="ECO:0000313" key="1">
    <source>
        <dbReference type="EMBL" id="POA09286.1"/>
    </source>
</evidence>
<sequence>MENNVDIQTKQVVKQFGQKQHFNAQTEGTWLQKGAEYIRYEENVEDAHVNVTLKIEEEGVKIIRKGDINMKLHFIEGQETTTLYEMSAGRIPLTIKTQSIKHYVTDQGGKLKVQYQLFQADEKMGTYQYEIQYKEKE</sequence>
<name>A0A2K4FDE2_9STAP</name>
<dbReference type="OrthoDB" id="2418612at2"/>
<dbReference type="InterPro" id="IPR015231">
    <property type="entry name" value="DUF1934"/>
</dbReference>
<dbReference type="AlphaFoldDB" id="A0A2K4FDE2"/>
<reference evidence="1 2" key="1">
    <citation type="submission" date="2017-08" db="EMBL/GenBank/DDBJ databases">
        <title>Draft genome sequences of 64 type strains of genus Staph aureus.</title>
        <authorList>
            <person name="Cole K."/>
            <person name="Golubchik T."/>
            <person name="Russell J."/>
            <person name="Foster D."/>
            <person name="Llewelyn M."/>
            <person name="Wilson D."/>
            <person name="Crook D."/>
            <person name="Paul J."/>
        </authorList>
    </citation>
    <scope>NUCLEOTIDE SEQUENCE [LARGE SCALE GENOMIC DNA]</scope>
    <source>
        <strain evidence="1 2">DSM 29875</strain>
    </source>
</reference>
<dbReference type="Gene3D" id="2.40.128.20">
    <property type="match status" value="1"/>
</dbReference>
<organism evidence="1 2">
    <name type="scientific">Staphylococcus argensis</name>
    <dbReference type="NCBI Taxonomy" id="1607738"/>
    <lineage>
        <taxon>Bacteria</taxon>
        <taxon>Bacillati</taxon>
        <taxon>Bacillota</taxon>
        <taxon>Bacilli</taxon>
        <taxon>Bacillales</taxon>
        <taxon>Staphylococcaceae</taxon>
        <taxon>Staphylococcus</taxon>
    </lineage>
</organism>
<dbReference type="GeneID" id="98296840"/>
<dbReference type="Pfam" id="PF09148">
    <property type="entry name" value="DUF1934"/>
    <property type="match status" value="1"/>
</dbReference>
<dbReference type="Proteomes" id="UP000242712">
    <property type="component" value="Unassembled WGS sequence"/>
</dbReference>
<protein>
    <submittedName>
        <fullName evidence="1">DUF1934 domain-containing protein</fullName>
    </submittedName>
</protein>
<dbReference type="RefSeq" id="WP_103370702.1">
    <property type="nucleotide sequence ID" value="NZ_CBCRVO010000001.1"/>
</dbReference>
<comment type="caution">
    <text evidence="1">The sequence shown here is derived from an EMBL/GenBank/DDBJ whole genome shotgun (WGS) entry which is preliminary data.</text>
</comment>
<accession>A0A2K4FDE2</accession>
<dbReference type="InterPro" id="IPR012674">
    <property type="entry name" value="Calycin"/>
</dbReference>
<keyword evidence="2" id="KW-1185">Reference proteome</keyword>
<evidence type="ECO:0000313" key="2">
    <source>
        <dbReference type="Proteomes" id="UP000242712"/>
    </source>
</evidence>
<proteinExistence type="predicted"/>
<dbReference type="SUPFAM" id="SSF50814">
    <property type="entry name" value="Lipocalins"/>
    <property type="match status" value="1"/>
</dbReference>